<dbReference type="Proteomes" id="UP001164250">
    <property type="component" value="Chromosome 8"/>
</dbReference>
<keyword evidence="2" id="KW-1185">Reference proteome</keyword>
<name>A0ACC1AW68_9ROSI</name>
<sequence length="332" mass="37911">MSVKAFPKDDPTKPCRLTAFLGYKAGMTHIVRDVEKPGSKLHKKEACEAVTIIETPPMVVVGVVGYVKTPRGLRSLSTVWAQHLSEEIKRRFYKNWCKSKKKAFTKYSKKFESEDGKKDIEAQLEKMKKYCTVIRVLAHTQIRKMKGLKQKKAHLMEIQVNGGTIAQKVRVMKGVVTRWGVTRLPRKTHRGLRKVACIGAWHPARVSFTVARAGQNGYHHRTEMNKKIYRLGKIGEESHSAMTEYDRTEKDITPMGGFPHYGIVKEDFLLIKGCCVGPKKRVVTLRQSLLKQTSRLAMEDIKLKFIDTSSKFGHGRFQTTQEKAKFYGRLKS</sequence>
<dbReference type="EMBL" id="CM047904">
    <property type="protein sequence ID" value="KAJ0090892.1"/>
    <property type="molecule type" value="Genomic_DNA"/>
</dbReference>
<organism evidence="1 2">
    <name type="scientific">Pistacia atlantica</name>
    <dbReference type="NCBI Taxonomy" id="434234"/>
    <lineage>
        <taxon>Eukaryota</taxon>
        <taxon>Viridiplantae</taxon>
        <taxon>Streptophyta</taxon>
        <taxon>Embryophyta</taxon>
        <taxon>Tracheophyta</taxon>
        <taxon>Spermatophyta</taxon>
        <taxon>Magnoliopsida</taxon>
        <taxon>eudicotyledons</taxon>
        <taxon>Gunneridae</taxon>
        <taxon>Pentapetalae</taxon>
        <taxon>rosids</taxon>
        <taxon>malvids</taxon>
        <taxon>Sapindales</taxon>
        <taxon>Anacardiaceae</taxon>
        <taxon>Pistacia</taxon>
    </lineage>
</organism>
<proteinExistence type="predicted"/>
<gene>
    <name evidence="1" type="ORF">Patl1_14792</name>
</gene>
<evidence type="ECO:0000313" key="2">
    <source>
        <dbReference type="Proteomes" id="UP001164250"/>
    </source>
</evidence>
<evidence type="ECO:0000313" key="1">
    <source>
        <dbReference type="EMBL" id="KAJ0090892.1"/>
    </source>
</evidence>
<reference evidence="2" key="1">
    <citation type="journal article" date="2023" name="G3 (Bethesda)">
        <title>Genome assembly and association tests identify interacting loci associated with vigor, precocity, and sex in interspecific pistachio rootstocks.</title>
        <authorList>
            <person name="Palmer W."/>
            <person name="Jacygrad E."/>
            <person name="Sagayaradj S."/>
            <person name="Cavanaugh K."/>
            <person name="Han R."/>
            <person name="Bertier L."/>
            <person name="Beede B."/>
            <person name="Kafkas S."/>
            <person name="Golino D."/>
            <person name="Preece J."/>
            <person name="Michelmore R."/>
        </authorList>
    </citation>
    <scope>NUCLEOTIDE SEQUENCE [LARGE SCALE GENOMIC DNA]</scope>
</reference>
<comment type="caution">
    <text evidence="1">The sequence shown here is derived from an EMBL/GenBank/DDBJ whole genome shotgun (WGS) entry which is preliminary data.</text>
</comment>
<accession>A0ACC1AW68</accession>
<protein>
    <submittedName>
        <fullName evidence="1">Uncharacterized protein</fullName>
    </submittedName>
</protein>